<evidence type="ECO:0000313" key="11">
    <source>
        <dbReference type="Proteomes" id="UP001165085"/>
    </source>
</evidence>
<dbReference type="Proteomes" id="UP001165085">
    <property type="component" value="Unassembled WGS sequence"/>
</dbReference>
<dbReference type="InterPro" id="IPR046338">
    <property type="entry name" value="GAIN_dom_sf"/>
</dbReference>
<dbReference type="InterPro" id="IPR002859">
    <property type="entry name" value="PKD/REJ-like"/>
</dbReference>
<feature type="compositionally biased region" description="Acidic residues" evidence="7">
    <location>
        <begin position="3691"/>
        <end position="3704"/>
    </location>
</feature>
<dbReference type="PANTHER" id="PTHR46730:SF1">
    <property type="entry name" value="PLAT DOMAIN-CONTAINING PROTEIN"/>
    <property type="match status" value="1"/>
</dbReference>
<keyword evidence="3" id="KW-0677">Repeat</keyword>
<feature type="compositionally biased region" description="Basic and acidic residues" evidence="7">
    <location>
        <begin position="3733"/>
        <end position="3755"/>
    </location>
</feature>
<dbReference type="OrthoDB" id="77617at2759"/>
<comment type="subcellular location">
    <subcellularLocation>
        <location evidence="1">Membrane</location>
    </subcellularLocation>
</comment>
<dbReference type="InterPro" id="IPR000203">
    <property type="entry name" value="GPS"/>
</dbReference>
<feature type="compositionally biased region" description="Basic residues" evidence="7">
    <location>
        <begin position="3555"/>
        <end position="3564"/>
    </location>
</feature>
<evidence type="ECO:0000256" key="2">
    <source>
        <dbReference type="ARBA" id="ARBA00022692"/>
    </source>
</evidence>
<dbReference type="Pfam" id="PF01825">
    <property type="entry name" value="GPS"/>
    <property type="match status" value="1"/>
</dbReference>
<feature type="transmembrane region" description="Helical" evidence="8">
    <location>
        <begin position="2988"/>
        <end position="3008"/>
    </location>
</feature>
<keyword evidence="11" id="KW-1185">Reference proteome</keyword>
<feature type="region of interest" description="Disordered" evidence="7">
    <location>
        <begin position="3880"/>
        <end position="3922"/>
    </location>
</feature>
<feature type="region of interest" description="Disordered" evidence="7">
    <location>
        <begin position="3555"/>
        <end position="3609"/>
    </location>
</feature>
<evidence type="ECO:0000256" key="3">
    <source>
        <dbReference type="ARBA" id="ARBA00022737"/>
    </source>
</evidence>
<protein>
    <recommendedName>
        <fullName evidence="9">PKD/REJ-like domain-containing protein</fullName>
    </recommendedName>
</protein>
<accession>A0A9W7A6E7</accession>
<evidence type="ECO:0000313" key="10">
    <source>
        <dbReference type="EMBL" id="GMH64245.1"/>
    </source>
</evidence>
<dbReference type="PANTHER" id="PTHR46730">
    <property type="entry name" value="POLYCYSTIN-1"/>
    <property type="match status" value="1"/>
</dbReference>
<feature type="coiled-coil region" evidence="6">
    <location>
        <begin position="3286"/>
        <end position="3326"/>
    </location>
</feature>
<dbReference type="SMART" id="SM00303">
    <property type="entry name" value="GPS"/>
    <property type="match status" value="1"/>
</dbReference>
<evidence type="ECO:0000256" key="7">
    <source>
        <dbReference type="SAM" id="MobiDB-lite"/>
    </source>
</evidence>
<dbReference type="GO" id="GO:0005886">
    <property type="term" value="C:plasma membrane"/>
    <property type="evidence" value="ECO:0007669"/>
    <property type="project" value="TreeGrafter"/>
</dbReference>
<feature type="domain" description="PKD/REJ-like" evidence="9">
    <location>
        <begin position="2051"/>
        <end position="2474"/>
    </location>
</feature>
<comment type="caution">
    <text evidence="10">The sequence shown here is derived from an EMBL/GenBank/DDBJ whole genome shotgun (WGS) entry which is preliminary data.</text>
</comment>
<keyword evidence="2 8" id="KW-0812">Transmembrane</keyword>
<feature type="region of interest" description="Disordered" evidence="7">
    <location>
        <begin position="3691"/>
        <end position="3755"/>
    </location>
</feature>
<feature type="transmembrane region" description="Helical" evidence="8">
    <location>
        <begin position="3124"/>
        <end position="3145"/>
    </location>
</feature>
<dbReference type="Pfam" id="PF02010">
    <property type="entry name" value="REJ"/>
    <property type="match status" value="1"/>
</dbReference>
<feature type="compositionally biased region" description="Basic and acidic residues" evidence="7">
    <location>
        <begin position="3595"/>
        <end position="3609"/>
    </location>
</feature>
<evidence type="ECO:0000256" key="1">
    <source>
        <dbReference type="ARBA" id="ARBA00004370"/>
    </source>
</evidence>
<evidence type="ECO:0000256" key="4">
    <source>
        <dbReference type="ARBA" id="ARBA00022989"/>
    </source>
</evidence>
<dbReference type="Gene3D" id="2.60.220.50">
    <property type="match status" value="1"/>
</dbReference>
<dbReference type="GO" id="GO:0005261">
    <property type="term" value="F:monoatomic cation channel activity"/>
    <property type="evidence" value="ECO:0007669"/>
    <property type="project" value="TreeGrafter"/>
</dbReference>
<sequence length="4042" mass="440977">MDTKVQTSFVVAQWSPVVDMINITVTGDIFADEDTVARIKISDIDLIDTDGSEQMSLYLVAQNPSAGSSALELVEVSFNNITEILISSTAVLIDGSLIVQGGVAGEYVLDTKIEGSLVEGDSSGSTYFAVYELPPSIGDSADLSFYSRRHFSGLINVAVVAVMSDGAVSETGVTPIQVEFLPVADDFILYLPNQVIDEGGDFILNVTQIVPTDADLSEVLELNLTISAEKAQYLDGIETEGILIDGHLNEASNLVHFTVPAALTHVIDFGHSDLIHIAPLWTFGGVLHFGVVATVVDTGHSTADTRTEFSSFEITVRPRVYQLEPSIPRTMDIFEDNPLQISVSNITLTDVDGSERMEILMLDPGLGETIVEVTVTSHNGVSEPLSPTYIASDEGSGFYAYPILLPTDPIDFHEWLTVTVVPYDHYSGDFDVIFVTNVTDIADGLVDFVQFDSPCHVHIEPVIDFVNVRIKDKAINVQEDEVASFFLRNLTLVDFDSETMDVVLLDMGSPFSSGISSVTFDGDVIEPSLAYFDAKTGDLIVEPLADVNYEDVNYDDEFGYSYSYSYYDLEGGEFGQRRLTYDSTTFPHSSSFDVFGPEFAGGELMNAYLMPKSGASDAQVIVEPKTHFGGKVEVAVVYTMVDSDVVAQTDTLGPMAMTFGVEVDGMANFTLNRRNTVKSEGQSASLLLNGIDLIDADNSETVEIFLVDTASISDNKIQRVTIGDSEIEAETMMDMSTGNLEYSLPSEFNVYKLPADLSAAELVVTPMDFFSGAIDCILVVRVTDISTDDVQVVEAGHVVSFFFAPVVNTFVNSINVGGAIVAEDTMAVAVLDDMALLDQDGSETLTTYLIELVPASESQIQSVSTSYGELDFFEGEFSPESGIQEVLDGSKVFMLDSSVASFELGVTATEHFSGSIPCYLVTVVEDVAPTSTFHSGANDLWVTADVVTFTFTPVADAPALVVSGTVSWKTSENLPFTLAGSNVVLTATDQDSESLSMEITTAKHGDIASLSIDGSIITPVIDDTTGVGVYSVPLEFTEMIITPVMYYSGDIPLIFVGRSTEISDSSALAETIQEVILHVTAIATTPIMNTYLNEARVDEDESFGVVVEELGLIDTDGSESLFLRLYCDSDTAAPIYVNGVPIYKTNSTDWVLDLMFEIPVERYAFDGQFPTFFEVPVGEVTPPFIITNKARQDYSGTFGFRMMAIAYEPDDDGWSFASVHTDLSIEYRPVVDPPLFTLQPAMTIAGRKSDSYNPNKPILDYTAPLKVTSLGLKDTDGSEVLSVTLVTNTTGLEAIYVNGEVLAPSRTVDKYDPDIFLQLPIPEVYTGTRYYDIPQEFVNDVLLLPALDFGGQIEIHVFASSTELATGDTASTQGVTFLDIVGVDFSKKSVFVAEGKFRDSFSMKVATAPVDPVYVYASSLYGGCTIEPAMHTFTSQDFDQPHEFVIVAYNDKYMEEDVHTDIVELTVETVDPMYSGMVLSDITVNIKDDDIAGWDLEENGSEPLTILAEEADNYVEYSFKLTCQPKNKVQIVVNGADDNGVVWSYYEGLPADYVEGSTMVYEGYNNMTVFNTATDWQIFRTVRLYWGDDFVSGETFTNTITHTFISDDIYFDDFAVGDVTLTVEEDDQVGVLVSTSSVAFSPVGELLLTTDQAGEPTLEDKYFISLASEPSSDVVVNVGGFSSLTSVTPQSLTFTSSNWDVAQKVKLSATATDDLGRVETLTHSIASTDAKYSSISIASCTANVMTVLDKISPPTVSYGLFADNGGGATLFFAGSYDPDTGAYYGSDQAGKSGIWPCEELLDLEAMSVANEGRHMGDGPTCSWADNLQLAITFAFGPTILPGDSLNVKAEVLKSEWSEASLYMTAGGTVLMDPENPVSPDTKISAVAEVGICDELTMDGSQTGGGAGRDMQYRWRIESAWPEHDLVNITAFFDNVNAAEGGTGVKKLEGEWAVRRDLMKSDTQYTFRLQAINFFGTKSNAYHSVVKTSLPAPVAKFQGTGVFDVAKGDDVSLMMDASIPVMCPGVSIDLSATKMGFTFVETTGNLAALGLTVQDLATRNVKKLSIDGGTLTPNTNYVFEGTAYLLSNELVKSTASVEVRVGRQPLVAVIAGGDRLAGTDQSFDLDASGSRDPDELLQADDIYYTWTCSSWDAEASYNPDTETYVGAYVENTCSGSVESYMTKGVKGGHQVLFPQGSLTAGLLKFTCYVSDAGGDSSGLDGVPSASVHVEVKSGESPIVAIEALAQAKYNANEGEYMEIVANAQAKGAIVSREWQMIEGDGNVADIFYSPLDRGSMIVSLGHLTSGSTYVFKYTVYDNQGADSFGSSSVTVYTNLPPSSGKFEITPSTGVVMQDEFNFVADIWQDDDLPLSYAFKYIIGKDTASATEVAMGDWSPTTSKSSLLPLGDANNNFAVTGIVYVADKYGSSIRKAFEVNCTELVLADDVDMTEFLADASENLVGSALDSGDPEAAAQALGAVAGMLNSVSDAAATEGGGDDGEDDDAYYYDNYEYEEPDEDATLSPTPSPTTPAPTEDGATRSPTLSPTPSPTEDPVEVAKRAALRASLLESMTATAAITDVSEAAMEQQSNVIASVCAAPAELTPAAQEAAMGLVGGLMTAALEGGVAVSQDTAKAGAGALSSLTETDMFSSGEEGERRMRRHRRMTEKFENGEVDWYDSGEIRRLADEAAMTAAADLKNTMGDLSSGMLQGSLAGMPPKTVMKGNIRLANERREPTELGEVSLPQSRREMRKKEAGATFEMPSGFADGAGFGDLSCMDTQASSLATNPYQSNGQPLNSDIQSLSLMGCASDEDGERRRRKLARLVGREEEEVERRKLATDEKGYLVVEELSTPISMVIPRAQTSNKLLNGTCAMPGQVLEFECEQGVQLFNCSESWRVSQEAEGKSGAWAEGLSFSVNFECGGPTCQYYDTDSQTWSKEGCVEVGRNESVIQCECTHLTEFASRLEAVAQMANAVLSLAGSLTLDDVLNNLVVLITLVVLYSVFILGCIYGRYLDKKDMFKEELLTDDDVLKDANALTFFGAWGKSLETRDRFGAVQMCRDWWREMKDNHKVLSVIYGTKDIQFSRPQRLTVLLLMIISQMFANAFLYIVKGIEEGQTSEEKMVDQIIFGIGAAVFATPPAIVVALLYKKAGRVRAVENAFVDMDEDKIPEGIKEEVMDRKDVVLAERELFSAQKALKDTKANLILALQKSYFAHYGEGSTDIAGKEKIAFKKDFDKSIEVCKTRIVDAKNTLNRVVVRERDHTKERKRQVTHEINQGLNDLKGIMNIIKKFKKKMKLSKEKKEELQKLRLSEEEKLLLEAEEKQLEKLDFASKMLYKVLLAPFKDLHKKKETPKLLPEWVNYIVYLISFGWCAWCFIYVSLFSIFVNSCKDCGCGLESCVNCDLVAGTETPCTGEQQGWFDDDGFDRCMTCPEAMTNKPNANIGEAWLMSLIFAMISSFVISQPISIFMSKALLPQIAYKFVKGKWKKIEEEKDLYVTIKDEHEVLMKSMRQSANVVHKGIHWKNEVEAHKKKLAQAGITVDDEAVEAIIVKKKESKRKRRRRKKKGGEVVPMDLGEEESGEKAKEEKEEKEEEMEDVRKLGGDGAGEQKERTKLDVNPLKNATRANIKEGEDPDEVVDSYDFGYNVGDDNIAERQEAFKKEAKLTKELLELRQPVDDAGAGRTADLMDLFVEGDEEDEEDEDEVGGMEGVEAKKEEEEEAKAKEEETEGGEKEEEVKKTDEEIEKEAAALEKKAQDDVLEVTTNAPEPKPQWRDPSTGKVVDVEQRRQHLRQSKAYRECWDSVLARCVQDLGKSELEKRIAKVSVASSKHSTPSMAFCALAECNGVAEHAIIKLQLPGYREEMKLAEEVCDVAQYVRVNKSPKKKKTPEKQLLPKGESPKKKRKKAASPKAKGAKGKEEEEGEAFWRDPVTGDVMDAEARKQHLLASASYKSCWEEVLGKLVQSAGDKGGIEKDLGRICGVVKGVTPEIAFCSLAECSGVVQHSIVKLRHPGYVEEMKIAVEVCNVSQYVRVQKKVKKASKKA</sequence>
<gene>
    <name evidence="10" type="ORF">TrST_g688</name>
</gene>
<dbReference type="EMBL" id="BRXY01000092">
    <property type="protein sequence ID" value="GMH64245.1"/>
    <property type="molecule type" value="Genomic_DNA"/>
</dbReference>
<feature type="transmembrane region" description="Helical" evidence="8">
    <location>
        <begin position="3087"/>
        <end position="3104"/>
    </location>
</feature>
<reference evidence="11" key="1">
    <citation type="journal article" date="2023" name="Commun. Biol.">
        <title>Genome analysis of Parmales, the sister group of diatoms, reveals the evolutionary specialization of diatoms from phago-mixotrophs to photoautotrophs.</title>
        <authorList>
            <person name="Ban H."/>
            <person name="Sato S."/>
            <person name="Yoshikawa S."/>
            <person name="Yamada K."/>
            <person name="Nakamura Y."/>
            <person name="Ichinomiya M."/>
            <person name="Sato N."/>
            <person name="Blanc-Mathieu R."/>
            <person name="Endo H."/>
            <person name="Kuwata A."/>
            <person name="Ogata H."/>
        </authorList>
    </citation>
    <scope>NUCLEOTIDE SEQUENCE [LARGE SCALE GENOMIC DNA]</scope>
    <source>
        <strain evidence="11">NIES 3701</strain>
    </source>
</reference>
<evidence type="ECO:0000256" key="5">
    <source>
        <dbReference type="ARBA" id="ARBA00023136"/>
    </source>
</evidence>
<feature type="transmembrane region" description="Helical" evidence="8">
    <location>
        <begin position="3357"/>
        <end position="3379"/>
    </location>
</feature>
<proteinExistence type="predicted"/>
<keyword evidence="4 8" id="KW-1133">Transmembrane helix</keyword>
<organism evidence="10 11">
    <name type="scientific">Triparma strigata</name>
    <dbReference type="NCBI Taxonomy" id="1606541"/>
    <lineage>
        <taxon>Eukaryota</taxon>
        <taxon>Sar</taxon>
        <taxon>Stramenopiles</taxon>
        <taxon>Ochrophyta</taxon>
        <taxon>Bolidophyceae</taxon>
        <taxon>Parmales</taxon>
        <taxon>Triparmaceae</taxon>
        <taxon>Triparma</taxon>
    </lineage>
</organism>
<feature type="region of interest" description="Disordered" evidence="7">
    <location>
        <begin position="2513"/>
        <end position="2552"/>
    </location>
</feature>
<dbReference type="GO" id="GO:0006816">
    <property type="term" value="P:calcium ion transport"/>
    <property type="evidence" value="ECO:0007669"/>
    <property type="project" value="TreeGrafter"/>
</dbReference>
<evidence type="ECO:0000256" key="8">
    <source>
        <dbReference type="SAM" id="Phobius"/>
    </source>
</evidence>
<name>A0A9W7A6E7_9STRA</name>
<evidence type="ECO:0000259" key="9">
    <source>
        <dbReference type="Pfam" id="PF02010"/>
    </source>
</evidence>
<keyword evidence="6" id="KW-0175">Coiled coil</keyword>
<feature type="compositionally biased region" description="Basic and acidic residues" evidence="7">
    <location>
        <begin position="3709"/>
        <end position="3723"/>
    </location>
</feature>
<evidence type="ECO:0000256" key="6">
    <source>
        <dbReference type="SAM" id="Coils"/>
    </source>
</evidence>
<keyword evidence="5 8" id="KW-0472">Membrane</keyword>